<sequence>MYEYTFNRANCTLSSITIFALISSLGLFLTHILLITTNSQFIAFNEFSSTGKTPAIFFYISIILTILYFFTFFVSLFGIWSTNDILNQWNHRVKFISYTFFATFGMMGLLQISSGITTVVYMKTMPGPLKEHMADNLRSNYTGGFGMGFLERQFDRSVDWVQINYQCCGVVSYEDYRNGFYYNSFNKYTIVNIVPNSCCMFKEANMPSKCQMQSINIFRKGCYDILMWWMESFGILISCLCFIFGFIYIILSLIFIKVINQIKSFKIKIREKNLRKMNKQKMKNLEERFSEANTTNDSISLAESRN</sequence>
<feature type="transmembrane region" description="Helical" evidence="5">
    <location>
        <begin position="12"/>
        <end position="36"/>
    </location>
</feature>
<proteinExistence type="predicted"/>
<feature type="transmembrane region" description="Helical" evidence="5">
    <location>
        <begin position="233"/>
        <end position="256"/>
    </location>
</feature>
<evidence type="ECO:0000313" key="7">
    <source>
        <dbReference type="Proteomes" id="UP000276133"/>
    </source>
</evidence>
<evidence type="ECO:0000313" key="6">
    <source>
        <dbReference type="EMBL" id="RMZ97876.1"/>
    </source>
</evidence>
<evidence type="ECO:0000256" key="1">
    <source>
        <dbReference type="ARBA" id="ARBA00004141"/>
    </source>
</evidence>
<feature type="transmembrane region" description="Helical" evidence="5">
    <location>
        <begin position="100"/>
        <end position="122"/>
    </location>
</feature>
<evidence type="ECO:0000256" key="2">
    <source>
        <dbReference type="ARBA" id="ARBA00022692"/>
    </source>
</evidence>
<dbReference type="OrthoDB" id="9972904at2759"/>
<dbReference type="SUPFAM" id="SSF48652">
    <property type="entry name" value="Tetraspanin"/>
    <property type="match status" value="1"/>
</dbReference>
<dbReference type="PANTHER" id="PTHR19282">
    <property type="entry name" value="TETRASPANIN"/>
    <property type="match status" value="1"/>
</dbReference>
<feature type="transmembrane region" description="Helical" evidence="5">
    <location>
        <begin position="56"/>
        <end position="80"/>
    </location>
</feature>
<gene>
    <name evidence="6" type="ORF">BpHYR1_009159</name>
</gene>
<keyword evidence="2 5" id="KW-0812">Transmembrane</keyword>
<dbReference type="Proteomes" id="UP000276133">
    <property type="component" value="Unassembled WGS sequence"/>
</dbReference>
<protein>
    <submittedName>
        <fullName evidence="6">Tetraspanin-15</fullName>
    </submittedName>
</protein>
<comment type="caution">
    <text evidence="6">The sequence shown here is derived from an EMBL/GenBank/DDBJ whole genome shotgun (WGS) entry which is preliminary data.</text>
</comment>
<name>A0A3M7PFH1_BRAPC</name>
<evidence type="ECO:0000256" key="5">
    <source>
        <dbReference type="SAM" id="Phobius"/>
    </source>
</evidence>
<dbReference type="InterPro" id="IPR008952">
    <property type="entry name" value="Tetraspanin_EC2_sf"/>
</dbReference>
<dbReference type="InterPro" id="IPR018499">
    <property type="entry name" value="Tetraspanin/Peripherin"/>
</dbReference>
<reference evidence="6 7" key="1">
    <citation type="journal article" date="2018" name="Sci. Rep.">
        <title>Genomic signatures of local adaptation to the degree of environmental predictability in rotifers.</title>
        <authorList>
            <person name="Franch-Gras L."/>
            <person name="Hahn C."/>
            <person name="Garcia-Roger E.M."/>
            <person name="Carmona M.J."/>
            <person name="Serra M."/>
            <person name="Gomez A."/>
        </authorList>
    </citation>
    <scope>NUCLEOTIDE SEQUENCE [LARGE SCALE GENOMIC DNA]</scope>
    <source>
        <strain evidence="6">HYR1</strain>
    </source>
</reference>
<evidence type="ECO:0000256" key="3">
    <source>
        <dbReference type="ARBA" id="ARBA00022989"/>
    </source>
</evidence>
<keyword evidence="7" id="KW-1185">Reference proteome</keyword>
<dbReference type="CDD" id="cd03127">
    <property type="entry name" value="tetraspanin_LEL"/>
    <property type="match status" value="1"/>
</dbReference>
<dbReference type="PANTHER" id="PTHR19282:SF551">
    <property type="entry name" value="RE08073P-RELATED"/>
    <property type="match status" value="1"/>
</dbReference>
<organism evidence="6 7">
    <name type="scientific">Brachionus plicatilis</name>
    <name type="common">Marine rotifer</name>
    <name type="synonym">Brachionus muelleri</name>
    <dbReference type="NCBI Taxonomy" id="10195"/>
    <lineage>
        <taxon>Eukaryota</taxon>
        <taxon>Metazoa</taxon>
        <taxon>Spiralia</taxon>
        <taxon>Gnathifera</taxon>
        <taxon>Rotifera</taxon>
        <taxon>Eurotatoria</taxon>
        <taxon>Monogononta</taxon>
        <taxon>Pseudotrocha</taxon>
        <taxon>Ploima</taxon>
        <taxon>Brachionidae</taxon>
        <taxon>Brachionus</taxon>
    </lineage>
</organism>
<evidence type="ECO:0000256" key="4">
    <source>
        <dbReference type="ARBA" id="ARBA00023136"/>
    </source>
</evidence>
<dbReference type="Pfam" id="PF00335">
    <property type="entry name" value="Tetraspanin"/>
    <property type="match status" value="1"/>
</dbReference>
<keyword evidence="4 5" id="KW-0472">Membrane</keyword>
<dbReference type="Gene3D" id="1.10.1450.10">
    <property type="entry name" value="Tetraspanin"/>
    <property type="match status" value="1"/>
</dbReference>
<keyword evidence="3 5" id="KW-1133">Transmembrane helix</keyword>
<dbReference type="EMBL" id="REGN01011124">
    <property type="protein sequence ID" value="RMZ97876.1"/>
    <property type="molecule type" value="Genomic_DNA"/>
</dbReference>
<dbReference type="AlphaFoldDB" id="A0A3M7PFH1"/>
<accession>A0A3M7PFH1</accession>
<comment type="subcellular location">
    <subcellularLocation>
        <location evidence="1">Membrane</location>
        <topology evidence="1">Multi-pass membrane protein</topology>
    </subcellularLocation>
</comment>
<dbReference type="GO" id="GO:0005886">
    <property type="term" value="C:plasma membrane"/>
    <property type="evidence" value="ECO:0007669"/>
    <property type="project" value="TreeGrafter"/>
</dbReference>